<evidence type="ECO:0000313" key="2">
    <source>
        <dbReference type="Proteomes" id="UP000765509"/>
    </source>
</evidence>
<accession>A0A9Q3HSJ7</accession>
<protein>
    <submittedName>
        <fullName evidence="1">Uncharacterized protein</fullName>
    </submittedName>
</protein>
<keyword evidence="2" id="KW-1185">Reference proteome</keyword>
<proteinExistence type="predicted"/>
<dbReference type="EMBL" id="AVOT02024888">
    <property type="protein sequence ID" value="MBW0515828.1"/>
    <property type="molecule type" value="Genomic_DNA"/>
</dbReference>
<comment type="caution">
    <text evidence="1">The sequence shown here is derived from an EMBL/GenBank/DDBJ whole genome shotgun (WGS) entry which is preliminary data.</text>
</comment>
<dbReference type="AlphaFoldDB" id="A0A9Q3HSJ7"/>
<evidence type="ECO:0000313" key="1">
    <source>
        <dbReference type="EMBL" id="MBW0515828.1"/>
    </source>
</evidence>
<name>A0A9Q3HSJ7_9BASI</name>
<sequence>MCHMSVSLKAKTNIKTICEVWVITPNSARKQFDMVIFVHEMTLATPADHLTPLPCLLLRMNWLLHHPLIISASSQDMLPILPMHLHNHPSLRFGTAT</sequence>
<dbReference type="Proteomes" id="UP000765509">
    <property type="component" value="Unassembled WGS sequence"/>
</dbReference>
<reference evidence="1" key="1">
    <citation type="submission" date="2021-03" db="EMBL/GenBank/DDBJ databases">
        <title>Draft genome sequence of rust myrtle Austropuccinia psidii MF-1, a brazilian biotype.</title>
        <authorList>
            <person name="Quecine M.C."/>
            <person name="Pachon D.M.R."/>
            <person name="Bonatelli M.L."/>
            <person name="Correr F.H."/>
            <person name="Franceschini L.M."/>
            <person name="Leite T.F."/>
            <person name="Margarido G.R.A."/>
            <person name="Almeida C.A."/>
            <person name="Ferrarezi J.A."/>
            <person name="Labate C.A."/>
        </authorList>
    </citation>
    <scope>NUCLEOTIDE SEQUENCE</scope>
    <source>
        <strain evidence="1">MF-1</strain>
    </source>
</reference>
<organism evidence="1 2">
    <name type="scientific">Austropuccinia psidii MF-1</name>
    <dbReference type="NCBI Taxonomy" id="1389203"/>
    <lineage>
        <taxon>Eukaryota</taxon>
        <taxon>Fungi</taxon>
        <taxon>Dikarya</taxon>
        <taxon>Basidiomycota</taxon>
        <taxon>Pucciniomycotina</taxon>
        <taxon>Pucciniomycetes</taxon>
        <taxon>Pucciniales</taxon>
        <taxon>Sphaerophragmiaceae</taxon>
        <taxon>Austropuccinia</taxon>
    </lineage>
</organism>
<gene>
    <name evidence="1" type="ORF">O181_055543</name>
</gene>